<evidence type="ECO:0000256" key="1">
    <source>
        <dbReference type="ARBA" id="ARBA00004141"/>
    </source>
</evidence>
<feature type="transmembrane region" description="Helical" evidence="8">
    <location>
        <begin position="535"/>
        <end position="556"/>
    </location>
</feature>
<evidence type="ECO:0000256" key="4">
    <source>
        <dbReference type="ARBA" id="ARBA00022989"/>
    </source>
</evidence>
<keyword evidence="6 8" id="KW-0472">Membrane</keyword>
<evidence type="ECO:0000256" key="5">
    <source>
        <dbReference type="ARBA" id="ARBA00023043"/>
    </source>
</evidence>
<feature type="transmembrane region" description="Helical" evidence="8">
    <location>
        <begin position="508"/>
        <end position="529"/>
    </location>
</feature>
<evidence type="ECO:0000256" key="8">
    <source>
        <dbReference type="SAM" id="Phobius"/>
    </source>
</evidence>
<protein>
    <submittedName>
        <fullName evidence="11">Ankyrin repeat-containing protein At5g02620-like</fullName>
    </submittedName>
</protein>
<feature type="repeat" description="ANK" evidence="7">
    <location>
        <begin position="289"/>
        <end position="311"/>
    </location>
</feature>
<dbReference type="GeneID" id="115755450"/>
<dbReference type="Pfam" id="PF12796">
    <property type="entry name" value="Ank_2"/>
    <property type="match status" value="4"/>
</dbReference>
<evidence type="ECO:0000259" key="9">
    <source>
        <dbReference type="Pfam" id="PF13962"/>
    </source>
</evidence>
<dbReference type="InterPro" id="IPR026961">
    <property type="entry name" value="PGG_dom"/>
</dbReference>
<dbReference type="Pfam" id="PF13962">
    <property type="entry name" value="PGG"/>
    <property type="match status" value="1"/>
</dbReference>
<feature type="repeat" description="ANK" evidence="7">
    <location>
        <begin position="120"/>
        <end position="142"/>
    </location>
</feature>
<keyword evidence="10" id="KW-1185">Reference proteome</keyword>
<evidence type="ECO:0000313" key="11">
    <source>
        <dbReference type="RefSeq" id="XP_048141853.1"/>
    </source>
</evidence>
<reference evidence="11" key="1">
    <citation type="submission" date="2025-08" db="UniProtKB">
        <authorList>
            <consortium name="RefSeq"/>
        </authorList>
    </citation>
    <scope>IDENTIFICATION</scope>
    <source>
        <tissue evidence="11">Leaf</tissue>
    </source>
</reference>
<proteinExistence type="predicted"/>
<dbReference type="RefSeq" id="XP_048141853.1">
    <property type="nucleotide sequence ID" value="XM_048285896.1"/>
</dbReference>
<gene>
    <name evidence="11" type="primary">LOC115755450</name>
</gene>
<feature type="repeat" description="ANK" evidence="7">
    <location>
        <begin position="255"/>
        <end position="277"/>
    </location>
</feature>
<comment type="subcellular location">
    <subcellularLocation>
        <location evidence="1">Membrane</location>
        <topology evidence="1">Multi-pass membrane protein</topology>
    </subcellularLocation>
</comment>
<dbReference type="InterPro" id="IPR002110">
    <property type="entry name" value="Ankyrin_rpt"/>
</dbReference>
<feature type="transmembrane region" description="Helical" evidence="8">
    <location>
        <begin position="465"/>
        <end position="487"/>
    </location>
</feature>
<evidence type="ECO:0000256" key="2">
    <source>
        <dbReference type="ARBA" id="ARBA00022692"/>
    </source>
</evidence>
<sequence length="582" mass="64526">MHPKVYEAAKSGDFDSLITTIFGNGEDLFHGTTPNGNNILHVAAQHKRVNLIEHLLRCPSGPSLLWQGNFKGDTPLHIAATLGSCEAVQVFTDLAKSLHWAIENGHVDACKELLRKPNSHKDTALHYAVRGGHDGVVKLLIEEDPQLCDITNAADVSPLYLAADRGHLDIIEMILGACSLSSSHKGPKGFTILHATIDRSLTSWRKILKKRPELIREGDEMGWTPLHYVTSMGKVKKVRLLLQHDTFVAYDVDKEGQSALHIAAFEGHLNVLDEIVKSCPDAWDIINNKGQTALHAAAIGGHRKVVEYILRIPNMECLIKEQDTHGNTALHLAALHKEYNIIYILARDKRVDRFATNKDCMTALDIFWAHNEIGYRAAKVKHVLEGSHGMPIIQDWVIEYKKRFDQQVGYKQPAFTRMSKKSIIKLQLLAAALIATVTFAAAFTMPGGYNNDGPNQGLAVLAGRATFQAFVIANSTAFGFSILALVLHCLTDFRLDSHQARYTRMAGLCICIAVLGMVLAFGCGTYAVLTRTIGLGIFPYVLCGCLFIMYFMGGFLDPHTGFMMRCSSTRLVRNFLFDWGMF</sequence>
<dbReference type="PROSITE" id="PS50297">
    <property type="entry name" value="ANK_REP_REGION"/>
    <property type="match status" value="3"/>
</dbReference>
<keyword evidence="4 8" id="KW-1133">Transmembrane helix</keyword>
<accession>A0ABM3HZ29</accession>
<name>A0ABM3HZ29_9MYRT</name>
<feature type="domain" description="PGG" evidence="9">
    <location>
        <begin position="423"/>
        <end position="528"/>
    </location>
</feature>
<dbReference type="InterPro" id="IPR036770">
    <property type="entry name" value="Ankyrin_rpt-contain_sf"/>
</dbReference>
<evidence type="ECO:0000313" key="10">
    <source>
        <dbReference type="Proteomes" id="UP000827889"/>
    </source>
</evidence>
<evidence type="ECO:0000256" key="3">
    <source>
        <dbReference type="ARBA" id="ARBA00022737"/>
    </source>
</evidence>
<keyword evidence="3" id="KW-0677">Repeat</keyword>
<dbReference type="Gene3D" id="1.25.40.20">
    <property type="entry name" value="Ankyrin repeat-containing domain"/>
    <property type="match status" value="3"/>
</dbReference>
<dbReference type="SMART" id="SM00248">
    <property type="entry name" value="ANK"/>
    <property type="match status" value="8"/>
</dbReference>
<dbReference type="SUPFAM" id="SSF48403">
    <property type="entry name" value="Ankyrin repeat"/>
    <property type="match status" value="1"/>
</dbReference>
<organism evidence="10 11">
    <name type="scientific">Rhodamnia argentea</name>
    <dbReference type="NCBI Taxonomy" id="178133"/>
    <lineage>
        <taxon>Eukaryota</taxon>
        <taxon>Viridiplantae</taxon>
        <taxon>Streptophyta</taxon>
        <taxon>Embryophyta</taxon>
        <taxon>Tracheophyta</taxon>
        <taxon>Spermatophyta</taxon>
        <taxon>Magnoliopsida</taxon>
        <taxon>eudicotyledons</taxon>
        <taxon>Gunneridae</taxon>
        <taxon>Pentapetalae</taxon>
        <taxon>rosids</taxon>
        <taxon>malvids</taxon>
        <taxon>Myrtales</taxon>
        <taxon>Myrtaceae</taxon>
        <taxon>Myrtoideae</taxon>
        <taxon>Myrteae</taxon>
        <taxon>Australasian group</taxon>
        <taxon>Rhodamnia</taxon>
    </lineage>
</organism>
<evidence type="ECO:0000256" key="7">
    <source>
        <dbReference type="PROSITE-ProRule" id="PRU00023"/>
    </source>
</evidence>
<keyword evidence="2 8" id="KW-0812">Transmembrane</keyword>
<dbReference type="PANTHER" id="PTHR24186:SF50">
    <property type="entry name" value="ANKYRIN REPEAT-CONTAINING PROTEIN ITN1-LIKE ISOFORM X1"/>
    <property type="match status" value="1"/>
</dbReference>
<dbReference type="Proteomes" id="UP000827889">
    <property type="component" value="Chromosome 9"/>
</dbReference>
<keyword evidence="5 7" id="KW-0040">ANK repeat</keyword>
<dbReference type="PANTHER" id="PTHR24186">
    <property type="entry name" value="PROTEIN PHOSPHATASE 1 REGULATORY SUBUNIT"/>
    <property type="match status" value="1"/>
</dbReference>
<feature type="transmembrane region" description="Helical" evidence="8">
    <location>
        <begin position="426"/>
        <end position="445"/>
    </location>
</feature>
<dbReference type="PROSITE" id="PS50088">
    <property type="entry name" value="ANK_REPEAT"/>
    <property type="match status" value="3"/>
</dbReference>
<evidence type="ECO:0000256" key="6">
    <source>
        <dbReference type="ARBA" id="ARBA00023136"/>
    </source>
</evidence>